<gene>
    <name evidence="1" type="ORF">MLD38_025599</name>
</gene>
<sequence length="129" mass="14679">MKTRFYYGSGAEYAYTLRVDEITDVYSLGEIILELMTGRLLVGEYGEGVDLVQWTRITTDGLQENIGCMLDLRLMHVAKDDAMHQYFVATMCVQDNSIERPSVKDVVQMLSGQNRRSPQSHTSSLTTFR</sequence>
<proteinExistence type="predicted"/>
<comment type="caution">
    <text evidence="1">The sequence shown here is derived from an EMBL/GenBank/DDBJ whole genome shotgun (WGS) entry which is preliminary data.</text>
</comment>
<dbReference type="Proteomes" id="UP001057402">
    <property type="component" value="Chromosome 7"/>
</dbReference>
<protein>
    <submittedName>
        <fullName evidence="1">Uncharacterized protein</fullName>
    </submittedName>
</protein>
<dbReference type="EMBL" id="CM042886">
    <property type="protein sequence ID" value="KAI4340795.1"/>
    <property type="molecule type" value="Genomic_DNA"/>
</dbReference>
<organism evidence="1 2">
    <name type="scientific">Melastoma candidum</name>
    <dbReference type="NCBI Taxonomy" id="119954"/>
    <lineage>
        <taxon>Eukaryota</taxon>
        <taxon>Viridiplantae</taxon>
        <taxon>Streptophyta</taxon>
        <taxon>Embryophyta</taxon>
        <taxon>Tracheophyta</taxon>
        <taxon>Spermatophyta</taxon>
        <taxon>Magnoliopsida</taxon>
        <taxon>eudicotyledons</taxon>
        <taxon>Gunneridae</taxon>
        <taxon>Pentapetalae</taxon>
        <taxon>rosids</taxon>
        <taxon>malvids</taxon>
        <taxon>Myrtales</taxon>
        <taxon>Melastomataceae</taxon>
        <taxon>Melastomatoideae</taxon>
        <taxon>Melastomateae</taxon>
        <taxon>Melastoma</taxon>
    </lineage>
</organism>
<evidence type="ECO:0000313" key="1">
    <source>
        <dbReference type="EMBL" id="KAI4340795.1"/>
    </source>
</evidence>
<name>A0ACB9NVV9_9MYRT</name>
<reference evidence="2" key="1">
    <citation type="journal article" date="2023" name="Front. Plant Sci.">
        <title>Chromosomal-level genome assembly of Melastoma candidum provides insights into trichome evolution.</title>
        <authorList>
            <person name="Zhong Y."/>
            <person name="Wu W."/>
            <person name="Sun C."/>
            <person name="Zou P."/>
            <person name="Liu Y."/>
            <person name="Dai S."/>
            <person name="Zhou R."/>
        </authorList>
    </citation>
    <scope>NUCLEOTIDE SEQUENCE [LARGE SCALE GENOMIC DNA]</scope>
</reference>
<accession>A0ACB9NVV9</accession>
<evidence type="ECO:0000313" key="2">
    <source>
        <dbReference type="Proteomes" id="UP001057402"/>
    </source>
</evidence>
<keyword evidence="2" id="KW-1185">Reference proteome</keyword>